<evidence type="ECO:0000313" key="1">
    <source>
        <dbReference type="EnsemblProtists" id="PYU1_T000750"/>
    </source>
</evidence>
<dbReference type="InParanoid" id="K3W709"/>
<reference evidence="1" key="3">
    <citation type="submission" date="2015-02" db="UniProtKB">
        <authorList>
            <consortium name="EnsemblProtists"/>
        </authorList>
    </citation>
    <scope>IDENTIFICATION</scope>
    <source>
        <strain evidence="1">DAOM BR144</strain>
    </source>
</reference>
<dbReference type="AlphaFoldDB" id="K3W709"/>
<accession>K3W709</accession>
<dbReference type="eggNOG" id="ENOG502SM90">
    <property type="taxonomic scope" value="Eukaryota"/>
</dbReference>
<evidence type="ECO:0000313" key="2">
    <source>
        <dbReference type="Proteomes" id="UP000019132"/>
    </source>
</evidence>
<protein>
    <submittedName>
        <fullName evidence="1">Uncharacterized protein</fullName>
    </submittedName>
</protein>
<keyword evidence="2" id="KW-1185">Reference proteome</keyword>
<dbReference type="EnsemblProtists" id="PYU1_T000750">
    <property type="protein sequence ID" value="PYU1_T000750"/>
    <property type="gene ID" value="PYU1_G000750"/>
</dbReference>
<dbReference type="VEuPathDB" id="FungiDB:PYU1_G000750"/>
<dbReference type="OMA" id="HRTDGSC"/>
<organism evidence="1 2">
    <name type="scientific">Globisporangium ultimum (strain ATCC 200006 / CBS 805.95 / DAOM BR144)</name>
    <name type="common">Pythium ultimum</name>
    <dbReference type="NCBI Taxonomy" id="431595"/>
    <lineage>
        <taxon>Eukaryota</taxon>
        <taxon>Sar</taxon>
        <taxon>Stramenopiles</taxon>
        <taxon>Oomycota</taxon>
        <taxon>Peronosporomycetes</taxon>
        <taxon>Pythiales</taxon>
        <taxon>Pythiaceae</taxon>
        <taxon>Globisporangium</taxon>
    </lineage>
</organism>
<sequence>MNTAGWTLTRVHEGWSDAQVHALLQAFRAHAVEYIYASDSVFAASVCAEFPDKAEGVITEMMRSLMSQFALAMDTKTFRNGVLKLDDGQVVLVHEHLYETTANLAENQNGGIWHPDELSRFFKKIKQYQDLLLRNSDIFFSRVQIWGKSITESRAKFYAIRDLYEWEKKADNRESRSEVEQMRFNVLQNLFHNVLPATRDKDTSAFAKMPNLWSPGDLDVLLQFLVKITLDIQEKGSSDLINVVATTLNRTEQSLAGKLLDMRKIYLRKSTYSRAAHLPDVIFDPDSVAHKIFEADWSDPKDPFAFGYLALKYKSKWSGQATLSKHNA</sequence>
<proteinExistence type="predicted"/>
<reference evidence="2" key="1">
    <citation type="journal article" date="2010" name="Genome Biol.">
        <title>Genome sequence of the necrotrophic plant pathogen Pythium ultimum reveals original pathogenicity mechanisms and effector repertoire.</title>
        <authorList>
            <person name="Levesque C.A."/>
            <person name="Brouwer H."/>
            <person name="Cano L."/>
            <person name="Hamilton J.P."/>
            <person name="Holt C."/>
            <person name="Huitema E."/>
            <person name="Raffaele S."/>
            <person name="Robideau G.P."/>
            <person name="Thines M."/>
            <person name="Win J."/>
            <person name="Zerillo M.M."/>
            <person name="Beakes G.W."/>
            <person name="Boore J.L."/>
            <person name="Busam D."/>
            <person name="Dumas B."/>
            <person name="Ferriera S."/>
            <person name="Fuerstenberg S.I."/>
            <person name="Gachon C.M."/>
            <person name="Gaulin E."/>
            <person name="Govers F."/>
            <person name="Grenville-Briggs L."/>
            <person name="Horner N."/>
            <person name="Hostetler J."/>
            <person name="Jiang R.H."/>
            <person name="Johnson J."/>
            <person name="Krajaejun T."/>
            <person name="Lin H."/>
            <person name="Meijer H.J."/>
            <person name="Moore B."/>
            <person name="Morris P."/>
            <person name="Phuntmart V."/>
            <person name="Puiu D."/>
            <person name="Shetty J."/>
            <person name="Stajich J.E."/>
            <person name="Tripathy S."/>
            <person name="Wawra S."/>
            <person name="van West P."/>
            <person name="Whitty B.R."/>
            <person name="Coutinho P.M."/>
            <person name="Henrissat B."/>
            <person name="Martin F."/>
            <person name="Thomas P.D."/>
            <person name="Tyler B.M."/>
            <person name="De Vries R.P."/>
            <person name="Kamoun S."/>
            <person name="Yandell M."/>
            <person name="Tisserat N."/>
            <person name="Buell C.R."/>
        </authorList>
    </citation>
    <scope>NUCLEOTIDE SEQUENCE</scope>
    <source>
        <strain evidence="2">DAOM:BR144</strain>
    </source>
</reference>
<name>K3W709_GLOUD</name>
<dbReference type="Proteomes" id="UP000019132">
    <property type="component" value="Unassembled WGS sequence"/>
</dbReference>
<dbReference type="EMBL" id="GL376620">
    <property type="status" value="NOT_ANNOTATED_CDS"/>
    <property type="molecule type" value="Genomic_DNA"/>
</dbReference>
<dbReference type="HOGENOM" id="CLU_1014105_0_0_1"/>
<reference evidence="2" key="2">
    <citation type="submission" date="2010-04" db="EMBL/GenBank/DDBJ databases">
        <authorList>
            <person name="Buell R."/>
            <person name="Hamilton J."/>
            <person name="Hostetler J."/>
        </authorList>
    </citation>
    <scope>NUCLEOTIDE SEQUENCE [LARGE SCALE GENOMIC DNA]</scope>
    <source>
        <strain evidence="2">DAOM:BR144</strain>
    </source>
</reference>